<comment type="similarity">
    <text evidence="9">Belongs to the G-protein coupled receptor 1 family.</text>
</comment>
<evidence type="ECO:0000256" key="9">
    <source>
        <dbReference type="RuleBase" id="RU000688"/>
    </source>
</evidence>
<proteinExistence type="inferred from homology"/>
<protein>
    <submittedName>
        <fullName evidence="12">CHRM3</fullName>
    </submittedName>
</protein>
<keyword evidence="3 9" id="KW-0812">Transmembrane</keyword>
<dbReference type="Proteomes" id="UP000507470">
    <property type="component" value="Unassembled WGS sequence"/>
</dbReference>
<gene>
    <name evidence="12" type="ORF">MCOR_3345</name>
</gene>
<evidence type="ECO:0000256" key="3">
    <source>
        <dbReference type="ARBA" id="ARBA00022692"/>
    </source>
</evidence>
<dbReference type="GO" id="GO:0030425">
    <property type="term" value="C:dendrite"/>
    <property type="evidence" value="ECO:0007669"/>
    <property type="project" value="TreeGrafter"/>
</dbReference>
<reference evidence="12 13" key="1">
    <citation type="submission" date="2020-06" db="EMBL/GenBank/DDBJ databases">
        <authorList>
            <person name="Li R."/>
            <person name="Bekaert M."/>
        </authorList>
    </citation>
    <scope>NUCLEOTIDE SEQUENCE [LARGE SCALE GENOMIC DNA]</scope>
    <source>
        <strain evidence="13">wild</strain>
    </source>
</reference>
<dbReference type="GO" id="GO:0007197">
    <property type="term" value="P:adenylate cyclase-inhibiting G protein-coupled acetylcholine receptor signaling pathway"/>
    <property type="evidence" value="ECO:0007669"/>
    <property type="project" value="TreeGrafter"/>
</dbReference>
<keyword evidence="2" id="KW-1003">Cell membrane</keyword>
<evidence type="ECO:0000313" key="12">
    <source>
        <dbReference type="EMBL" id="CAC5361094.1"/>
    </source>
</evidence>
<dbReference type="OrthoDB" id="10071887at2759"/>
<dbReference type="EMBL" id="CACVKT020000583">
    <property type="protein sequence ID" value="CAC5361094.1"/>
    <property type="molecule type" value="Genomic_DNA"/>
</dbReference>
<evidence type="ECO:0000256" key="7">
    <source>
        <dbReference type="ARBA" id="ARBA00023170"/>
    </source>
</evidence>
<evidence type="ECO:0000313" key="13">
    <source>
        <dbReference type="Proteomes" id="UP000507470"/>
    </source>
</evidence>
<evidence type="ECO:0000256" key="5">
    <source>
        <dbReference type="ARBA" id="ARBA00023040"/>
    </source>
</evidence>
<feature type="transmembrane region" description="Helical" evidence="10">
    <location>
        <begin position="120"/>
        <end position="141"/>
    </location>
</feature>
<dbReference type="GO" id="GO:0007187">
    <property type="term" value="P:G protein-coupled receptor signaling pathway, coupled to cyclic nucleotide second messenger"/>
    <property type="evidence" value="ECO:0007669"/>
    <property type="project" value="TreeGrafter"/>
</dbReference>
<feature type="transmembrane region" description="Helical" evidence="10">
    <location>
        <begin position="82"/>
        <end position="108"/>
    </location>
</feature>
<evidence type="ECO:0000256" key="10">
    <source>
        <dbReference type="SAM" id="Phobius"/>
    </source>
</evidence>
<dbReference type="PRINTS" id="PR00237">
    <property type="entry name" value="GPCRRHODOPSN"/>
</dbReference>
<keyword evidence="8 9" id="KW-0807">Transducer</keyword>
<evidence type="ECO:0000259" key="11">
    <source>
        <dbReference type="PROSITE" id="PS50262"/>
    </source>
</evidence>
<dbReference type="SUPFAM" id="SSF81321">
    <property type="entry name" value="Family A G protein-coupled receptor-like"/>
    <property type="match status" value="1"/>
</dbReference>
<evidence type="ECO:0000256" key="1">
    <source>
        <dbReference type="ARBA" id="ARBA00004651"/>
    </source>
</evidence>
<evidence type="ECO:0000256" key="4">
    <source>
        <dbReference type="ARBA" id="ARBA00022989"/>
    </source>
</evidence>
<keyword evidence="4 10" id="KW-1133">Transmembrane helix</keyword>
<dbReference type="CDD" id="cd15049">
    <property type="entry name" value="7tmA_mAChR"/>
    <property type="match status" value="1"/>
</dbReference>
<sequence length="391" mass="44457">MEMSTLKYISTETGLDVYTSPQMETNNSLGNKTLTEYEQFTKLQFILIAIFAGILAFLTLGGNLLVMISFGINKKLRILNNYFLASLSVADSAIGLISMPLYTVYVLLGYWPFSSLPCDLWLSMDYVMSNSSALHLVIICVDRYFSVKRPLTYRANRTSKKVIRMIISVWVISSLLWIPLIFAMPYIEGERTVPETDCYIQFIYSNAYITITTHILAFWLPVFIMIAFYQRVYSVALEHAAFKSKYAFRGDVPANKATNNCRGKLDRHVSIDSTVSTISGVSNRNGGKSHPDREGDKAARTLTAILLAFIITWTPYHVNVIITCFCSKCVPNAVYHFGYWLCYINSTVNPLLYALCNMNFRWTFIRILTCNQIYADKSGMVSRNDLQCRPT</sequence>
<evidence type="ECO:0000256" key="6">
    <source>
        <dbReference type="ARBA" id="ARBA00023136"/>
    </source>
</evidence>
<name>A0A6J8A269_MYTCO</name>
<dbReference type="PRINTS" id="PR00243">
    <property type="entry name" value="MUSCARINICR"/>
</dbReference>
<feature type="transmembrane region" description="Helical" evidence="10">
    <location>
        <begin position="207"/>
        <end position="229"/>
    </location>
</feature>
<keyword evidence="13" id="KW-1185">Reference proteome</keyword>
<dbReference type="PROSITE" id="PS50262">
    <property type="entry name" value="G_PROTEIN_RECEP_F1_2"/>
    <property type="match status" value="1"/>
</dbReference>
<evidence type="ECO:0000256" key="8">
    <source>
        <dbReference type="ARBA" id="ARBA00023224"/>
    </source>
</evidence>
<dbReference type="Gene3D" id="1.20.1070.10">
    <property type="entry name" value="Rhodopsin 7-helix transmembrane proteins"/>
    <property type="match status" value="1"/>
</dbReference>
<comment type="subcellular location">
    <subcellularLocation>
        <location evidence="1">Cell membrane</location>
        <topology evidence="1">Multi-pass membrane protein</topology>
    </subcellularLocation>
</comment>
<dbReference type="Pfam" id="PF00001">
    <property type="entry name" value="7tm_1"/>
    <property type="match status" value="1"/>
</dbReference>
<organism evidence="12 13">
    <name type="scientific">Mytilus coruscus</name>
    <name type="common">Sea mussel</name>
    <dbReference type="NCBI Taxonomy" id="42192"/>
    <lineage>
        <taxon>Eukaryota</taxon>
        <taxon>Metazoa</taxon>
        <taxon>Spiralia</taxon>
        <taxon>Lophotrochozoa</taxon>
        <taxon>Mollusca</taxon>
        <taxon>Bivalvia</taxon>
        <taxon>Autobranchia</taxon>
        <taxon>Pteriomorphia</taxon>
        <taxon>Mytilida</taxon>
        <taxon>Mytiloidea</taxon>
        <taxon>Mytilidae</taxon>
        <taxon>Mytilinae</taxon>
        <taxon>Mytilus</taxon>
    </lineage>
</organism>
<keyword evidence="6 10" id="KW-0472">Membrane</keyword>
<dbReference type="PANTHER" id="PTHR24247:SF265">
    <property type="entry name" value="MUSCARINIC ACETYLCHOLINE RECEPTOR DM1"/>
    <property type="match status" value="1"/>
</dbReference>
<accession>A0A6J8A269</accession>
<dbReference type="GO" id="GO:0004993">
    <property type="term" value="F:G protein-coupled serotonin receptor activity"/>
    <property type="evidence" value="ECO:0007669"/>
    <property type="project" value="TreeGrafter"/>
</dbReference>
<feature type="domain" description="G-protein coupled receptors family 1 profile" evidence="11">
    <location>
        <begin position="62"/>
        <end position="353"/>
    </location>
</feature>
<dbReference type="InterPro" id="IPR000995">
    <property type="entry name" value="Musac_Ach_rcpt"/>
</dbReference>
<dbReference type="InterPro" id="IPR017452">
    <property type="entry name" value="GPCR_Rhodpsn_7TM"/>
</dbReference>
<dbReference type="PANTHER" id="PTHR24247">
    <property type="entry name" value="5-HYDROXYTRYPTAMINE RECEPTOR"/>
    <property type="match status" value="1"/>
</dbReference>
<keyword evidence="7 9" id="KW-0675">Receptor</keyword>
<dbReference type="GO" id="GO:0005886">
    <property type="term" value="C:plasma membrane"/>
    <property type="evidence" value="ECO:0007669"/>
    <property type="project" value="UniProtKB-SubCell"/>
</dbReference>
<dbReference type="GO" id="GO:0016907">
    <property type="term" value="F:G protein-coupled acetylcholine receptor activity"/>
    <property type="evidence" value="ECO:0007669"/>
    <property type="project" value="InterPro"/>
</dbReference>
<dbReference type="GO" id="GO:0045202">
    <property type="term" value="C:synapse"/>
    <property type="evidence" value="ECO:0007669"/>
    <property type="project" value="TreeGrafter"/>
</dbReference>
<evidence type="ECO:0000256" key="2">
    <source>
        <dbReference type="ARBA" id="ARBA00022475"/>
    </source>
</evidence>
<feature type="transmembrane region" description="Helical" evidence="10">
    <location>
        <begin position="162"/>
        <end position="187"/>
    </location>
</feature>
<dbReference type="PROSITE" id="PS00237">
    <property type="entry name" value="G_PROTEIN_RECEP_F1_1"/>
    <property type="match status" value="1"/>
</dbReference>
<feature type="transmembrane region" description="Helical" evidence="10">
    <location>
        <begin position="298"/>
        <end position="316"/>
    </location>
</feature>
<dbReference type="InterPro" id="IPR000276">
    <property type="entry name" value="GPCR_Rhodpsn"/>
</dbReference>
<dbReference type="AlphaFoldDB" id="A0A6J8A269"/>
<keyword evidence="5 9" id="KW-0297">G-protein coupled receptor</keyword>
<feature type="transmembrane region" description="Helical" evidence="10">
    <location>
        <begin position="45"/>
        <end position="70"/>
    </location>
</feature>